<name>A0A0F8WDZ9_9ZZZZ</name>
<dbReference type="EMBL" id="LAZR01065830">
    <property type="protein sequence ID" value="KKK54763.1"/>
    <property type="molecule type" value="Genomic_DNA"/>
</dbReference>
<proteinExistence type="predicted"/>
<feature type="non-terminal residue" evidence="1">
    <location>
        <position position="1"/>
    </location>
</feature>
<accession>A0A0F8WDZ9</accession>
<organism evidence="1">
    <name type="scientific">marine sediment metagenome</name>
    <dbReference type="NCBI Taxonomy" id="412755"/>
    <lineage>
        <taxon>unclassified sequences</taxon>
        <taxon>metagenomes</taxon>
        <taxon>ecological metagenomes</taxon>
    </lineage>
</organism>
<comment type="caution">
    <text evidence="1">The sequence shown here is derived from an EMBL/GenBank/DDBJ whole genome shotgun (WGS) entry which is preliminary data.</text>
</comment>
<reference evidence="1" key="1">
    <citation type="journal article" date="2015" name="Nature">
        <title>Complex archaea that bridge the gap between prokaryotes and eukaryotes.</title>
        <authorList>
            <person name="Spang A."/>
            <person name="Saw J.H."/>
            <person name="Jorgensen S.L."/>
            <person name="Zaremba-Niedzwiedzka K."/>
            <person name="Martijn J."/>
            <person name="Lind A.E."/>
            <person name="van Eijk R."/>
            <person name="Schleper C."/>
            <person name="Guy L."/>
            <person name="Ettema T.J."/>
        </authorList>
    </citation>
    <scope>NUCLEOTIDE SEQUENCE</scope>
</reference>
<protein>
    <submittedName>
        <fullName evidence="1">Uncharacterized protein</fullName>
    </submittedName>
</protein>
<evidence type="ECO:0000313" key="1">
    <source>
        <dbReference type="EMBL" id="KKK54763.1"/>
    </source>
</evidence>
<dbReference type="AlphaFoldDB" id="A0A0F8WDZ9"/>
<gene>
    <name evidence="1" type="ORF">LCGC14_3081400</name>
</gene>
<sequence>KRYRQTCDCVPRQRTVTAPLPPKVLPKSIYGTSMWMHLLLEKFQVHPTKA</sequence>